<gene>
    <name evidence="1" type="ORF">N7449_012068</name>
</gene>
<reference evidence="1" key="1">
    <citation type="submission" date="2022-11" db="EMBL/GenBank/DDBJ databases">
        <authorList>
            <person name="Petersen C."/>
        </authorList>
    </citation>
    <scope>NUCLEOTIDE SEQUENCE</scope>
    <source>
        <strain evidence="1">IBT 20477</strain>
    </source>
</reference>
<evidence type="ECO:0000313" key="1">
    <source>
        <dbReference type="EMBL" id="KAJ5181921.1"/>
    </source>
</evidence>
<sequence>MKMRSLPFFWQALSFGKRASCYSQQSVESLSPFQACHDYVTDASVSTYFDPQYVTVSGSPKIPTTSYRDFTLTPSSPWATLDYGAEVAGFPSFEISNIPLELEGSVLNSYKEVSDGKSFARSLTARLIFKTASSKCPGNLILYEPM</sequence>
<dbReference type="AlphaFoldDB" id="A0A9W9IU64"/>
<dbReference type="OrthoDB" id="10036721at2759"/>
<dbReference type="Proteomes" id="UP001150942">
    <property type="component" value="Unassembled WGS sequence"/>
</dbReference>
<accession>A0A9W9IU64</accession>
<organism evidence="1 2">
    <name type="scientific">Penicillium cf. viridicatum</name>
    <dbReference type="NCBI Taxonomy" id="2972119"/>
    <lineage>
        <taxon>Eukaryota</taxon>
        <taxon>Fungi</taxon>
        <taxon>Dikarya</taxon>
        <taxon>Ascomycota</taxon>
        <taxon>Pezizomycotina</taxon>
        <taxon>Eurotiomycetes</taxon>
        <taxon>Eurotiomycetidae</taxon>
        <taxon>Eurotiales</taxon>
        <taxon>Aspergillaceae</taxon>
        <taxon>Penicillium</taxon>
    </lineage>
</organism>
<keyword evidence="2" id="KW-1185">Reference proteome</keyword>
<evidence type="ECO:0000313" key="2">
    <source>
        <dbReference type="Proteomes" id="UP001150942"/>
    </source>
</evidence>
<name>A0A9W9IU64_9EURO</name>
<proteinExistence type="predicted"/>
<reference evidence="1" key="2">
    <citation type="journal article" date="2023" name="IMA Fungus">
        <title>Comparative genomic study of the Penicillium genus elucidates a diverse pangenome and 15 lateral gene transfer events.</title>
        <authorList>
            <person name="Petersen C."/>
            <person name="Sorensen T."/>
            <person name="Nielsen M.R."/>
            <person name="Sondergaard T.E."/>
            <person name="Sorensen J.L."/>
            <person name="Fitzpatrick D.A."/>
            <person name="Frisvad J.C."/>
            <person name="Nielsen K.L."/>
        </authorList>
    </citation>
    <scope>NUCLEOTIDE SEQUENCE</scope>
    <source>
        <strain evidence="1">IBT 20477</strain>
    </source>
</reference>
<comment type="caution">
    <text evidence="1">The sequence shown here is derived from an EMBL/GenBank/DDBJ whole genome shotgun (WGS) entry which is preliminary data.</text>
</comment>
<protein>
    <submittedName>
        <fullName evidence="1">Uncharacterized protein</fullName>
    </submittedName>
</protein>
<dbReference type="EMBL" id="JAPQKQ010000009">
    <property type="protein sequence ID" value="KAJ5181921.1"/>
    <property type="molecule type" value="Genomic_DNA"/>
</dbReference>